<sequence>MPDFRVHQARAWGMFNSNDNPKPQCLFLPCLMLTPLLISLLRLLSKGELCIYVSLFLVAALSYALLYKVLFAPVLALADSGFYTPFFFVSQIGSMVMLPSMFPTVDR</sequence>
<name>A0ABR4KZM4_9EURO</name>
<reference evidence="2 3" key="1">
    <citation type="submission" date="2024-07" db="EMBL/GenBank/DDBJ databases">
        <title>Section-level genome sequencing and comparative genomics of Aspergillus sections Usti and Cavernicolus.</title>
        <authorList>
            <consortium name="Lawrence Berkeley National Laboratory"/>
            <person name="Nybo J.L."/>
            <person name="Vesth T.C."/>
            <person name="Theobald S."/>
            <person name="Frisvad J.C."/>
            <person name="Larsen T.O."/>
            <person name="Kjaerboelling I."/>
            <person name="Rothschild-Mancinelli K."/>
            <person name="Lyhne E.K."/>
            <person name="Kogle M.E."/>
            <person name="Barry K."/>
            <person name="Clum A."/>
            <person name="Na H."/>
            <person name="Ledsgaard L."/>
            <person name="Lin J."/>
            <person name="Lipzen A."/>
            <person name="Kuo A."/>
            <person name="Riley R."/>
            <person name="Mondo S."/>
            <person name="Labutti K."/>
            <person name="Haridas S."/>
            <person name="Pangalinan J."/>
            <person name="Salamov A.A."/>
            <person name="Simmons B.A."/>
            <person name="Magnuson J.K."/>
            <person name="Chen J."/>
            <person name="Drula E."/>
            <person name="Henrissat B."/>
            <person name="Wiebenga A."/>
            <person name="Lubbers R.J."/>
            <person name="Gomes A.C."/>
            <person name="Makela M.R."/>
            <person name="Stajich J."/>
            <person name="Grigoriev I.V."/>
            <person name="Mortensen U.H."/>
            <person name="De Vries R.P."/>
            <person name="Baker S.E."/>
            <person name="Andersen M.R."/>
        </authorList>
    </citation>
    <scope>NUCLEOTIDE SEQUENCE [LARGE SCALE GENOMIC DNA]</scope>
    <source>
        <strain evidence="2 3">CBS 123904</strain>
    </source>
</reference>
<keyword evidence="1" id="KW-1133">Transmembrane helix</keyword>
<accession>A0ABR4KZM4</accession>
<feature type="transmembrane region" description="Helical" evidence="1">
    <location>
        <begin position="82"/>
        <end position="102"/>
    </location>
</feature>
<proteinExistence type="predicted"/>
<gene>
    <name evidence="2" type="ORF">BJY01DRAFT_112275</name>
</gene>
<dbReference type="Proteomes" id="UP001610446">
    <property type="component" value="Unassembled WGS sequence"/>
</dbReference>
<keyword evidence="3" id="KW-1185">Reference proteome</keyword>
<keyword evidence="1" id="KW-0812">Transmembrane</keyword>
<feature type="transmembrane region" description="Helical" evidence="1">
    <location>
        <begin position="26"/>
        <end position="44"/>
    </location>
</feature>
<comment type="caution">
    <text evidence="2">The sequence shown here is derived from an EMBL/GenBank/DDBJ whole genome shotgun (WGS) entry which is preliminary data.</text>
</comment>
<organism evidence="2 3">
    <name type="scientific">Aspergillus pseudoustus</name>
    <dbReference type="NCBI Taxonomy" id="1810923"/>
    <lineage>
        <taxon>Eukaryota</taxon>
        <taxon>Fungi</taxon>
        <taxon>Dikarya</taxon>
        <taxon>Ascomycota</taxon>
        <taxon>Pezizomycotina</taxon>
        <taxon>Eurotiomycetes</taxon>
        <taxon>Eurotiomycetidae</taxon>
        <taxon>Eurotiales</taxon>
        <taxon>Aspergillaceae</taxon>
        <taxon>Aspergillus</taxon>
        <taxon>Aspergillus subgen. Nidulantes</taxon>
    </lineage>
</organism>
<protein>
    <submittedName>
        <fullName evidence="2">Uncharacterized protein</fullName>
    </submittedName>
</protein>
<evidence type="ECO:0000256" key="1">
    <source>
        <dbReference type="SAM" id="Phobius"/>
    </source>
</evidence>
<dbReference type="EMBL" id="JBFXLU010000003">
    <property type="protein sequence ID" value="KAL2857704.1"/>
    <property type="molecule type" value="Genomic_DNA"/>
</dbReference>
<keyword evidence="1" id="KW-0472">Membrane</keyword>
<evidence type="ECO:0000313" key="3">
    <source>
        <dbReference type="Proteomes" id="UP001610446"/>
    </source>
</evidence>
<evidence type="ECO:0000313" key="2">
    <source>
        <dbReference type="EMBL" id="KAL2857704.1"/>
    </source>
</evidence>
<feature type="transmembrane region" description="Helical" evidence="1">
    <location>
        <begin position="51"/>
        <end position="70"/>
    </location>
</feature>